<dbReference type="AlphaFoldDB" id="A0A9D4CRT5"/>
<dbReference type="InterPro" id="IPR043502">
    <property type="entry name" value="DNA/RNA_pol_sf"/>
</dbReference>
<name>A0A9D4CRT5_DREPO</name>
<sequence>MLEHIIVSNVMGHLDRNNILTDGQHGFRRRRSCETQLLTLSDELLKSLDKGKQHDLAILDFSKAFDKVPHQRLLTKLHHYGIRGQTLEWIRAFLTDRTQRVAVDGAISDPAPVVSGVPQGSVLGPILFLVYINDLPLTVSSKTRLFADDCVVYREISSEQDSEVLQEDLRRLWDWEKLWGMSFNPEKCCILRVCRKRSPLLYSYTLKGHTLACEDASKYLGVELTKNMSWKPHIQQVIKKGNSSLGFLRRNLRIGNEEVKSAAYFSLVRPNLEYCGTVWSPYHKEQIHDLEMVQRRAARYVTNRYHNTSSVTSMLEHLQWETLESRRTKAKLTMVYKITNDLVDIPVSKYLSPGSSRTRANHSIKFLPLSTSTSYYRHSFFPSIIATWNNLPASIAESPDLVSFKRGLATTRF</sequence>
<dbReference type="SUPFAM" id="SSF56672">
    <property type="entry name" value="DNA/RNA polymerases"/>
    <property type="match status" value="1"/>
</dbReference>
<comment type="caution">
    <text evidence="2">The sequence shown here is derived from an EMBL/GenBank/DDBJ whole genome shotgun (WGS) entry which is preliminary data.</text>
</comment>
<gene>
    <name evidence="2" type="ORF">DPMN_056030</name>
</gene>
<proteinExistence type="predicted"/>
<evidence type="ECO:0000313" key="2">
    <source>
        <dbReference type="EMBL" id="KAH3730052.1"/>
    </source>
</evidence>
<dbReference type="Pfam" id="PF00078">
    <property type="entry name" value="RVT_1"/>
    <property type="match status" value="1"/>
</dbReference>
<reference evidence="2" key="1">
    <citation type="journal article" date="2019" name="bioRxiv">
        <title>The Genome of the Zebra Mussel, Dreissena polymorpha: A Resource for Invasive Species Research.</title>
        <authorList>
            <person name="McCartney M.A."/>
            <person name="Auch B."/>
            <person name="Kono T."/>
            <person name="Mallez S."/>
            <person name="Zhang Y."/>
            <person name="Obille A."/>
            <person name="Becker A."/>
            <person name="Abrahante J.E."/>
            <person name="Garbe J."/>
            <person name="Badalamenti J.P."/>
            <person name="Herman A."/>
            <person name="Mangelson H."/>
            <person name="Liachko I."/>
            <person name="Sullivan S."/>
            <person name="Sone E.D."/>
            <person name="Koren S."/>
            <person name="Silverstein K.A.T."/>
            <person name="Beckman K.B."/>
            <person name="Gohl D.M."/>
        </authorList>
    </citation>
    <scope>NUCLEOTIDE SEQUENCE</scope>
    <source>
        <strain evidence="2">Duluth1</strain>
        <tissue evidence="2">Whole animal</tissue>
    </source>
</reference>
<protein>
    <recommendedName>
        <fullName evidence="1">Reverse transcriptase domain-containing protein</fullName>
    </recommendedName>
</protein>
<evidence type="ECO:0000259" key="1">
    <source>
        <dbReference type="PROSITE" id="PS50878"/>
    </source>
</evidence>
<dbReference type="CDD" id="cd01650">
    <property type="entry name" value="RT_nLTR_like"/>
    <property type="match status" value="1"/>
</dbReference>
<dbReference type="PANTHER" id="PTHR33332">
    <property type="entry name" value="REVERSE TRANSCRIPTASE DOMAIN-CONTAINING PROTEIN"/>
    <property type="match status" value="1"/>
</dbReference>
<accession>A0A9D4CRT5</accession>
<evidence type="ECO:0000313" key="3">
    <source>
        <dbReference type="Proteomes" id="UP000828390"/>
    </source>
</evidence>
<dbReference type="PROSITE" id="PS50878">
    <property type="entry name" value="RT_POL"/>
    <property type="match status" value="1"/>
</dbReference>
<reference evidence="2" key="2">
    <citation type="submission" date="2020-11" db="EMBL/GenBank/DDBJ databases">
        <authorList>
            <person name="McCartney M.A."/>
            <person name="Auch B."/>
            <person name="Kono T."/>
            <person name="Mallez S."/>
            <person name="Becker A."/>
            <person name="Gohl D.M."/>
            <person name="Silverstein K.A.T."/>
            <person name="Koren S."/>
            <person name="Bechman K.B."/>
            <person name="Herman A."/>
            <person name="Abrahante J.E."/>
            <person name="Garbe J."/>
        </authorList>
    </citation>
    <scope>NUCLEOTIDE SEQUENCE</scope>
    <source>
        <strain evidence="2">Duluth1</strain>
        <tissue evidence="2">Whole animal</tissue>
    </source>
</reference>
<dbReference type="Proteomes" id="UP000828390">
    <property type="component" value="Unassembled WGS sequence"/>
</dbReference>
<dbReference type="InterPro" id="IPR000477">
    <property type="entry name" value="RT_dom"/>
</dbReference>
<feature type="domain" description="Reverse transcriptase" evidence="1">
    <location>
        <begin position="1"/>
        <end position="224"/>
    </location>
</feature>
<keyword evidence="3" id="KW-1185">Reference proteome</keyword>
<organism evidence="2 3">
    <name type="scientific">Dreissena polymorpha</name>
    <name type="common">Zebra mussel</name>
    <name type="synonym">Mytilus polymorpha</name>
    <dbReference type="NCBI Taxonomy" id="45954"/>
    <lineage>
        <taxon>Eukaryota</taxon>
        <taxon>Metazoa</taxon>
        <taxon>Spiralia</taxon>
        <taxon>Lophotrochozoa</taxon>
        <taxon>Mollusca</taxon>
        <taxon>Bivalvia</taxon>
        <taxon>Autobranchia</taxon>
        <taxon>Heteroconchia</taxon>
        <taxon>Euheterodonta</taxon>
        <taxon>Imparidentia</taxon>
        <taxon>Neoheterodontei</taxon>
        <taxon>Myida</taxon>
        <taxon>Dreissenoidea</taxon>
        <taxon>Dreissenidae</taxon>
        <taxon>Dreissena</taxon>
    </lineage>
</organism>
<dbReference type="EMBL" id="JAIWYP010000012">
    <property type="protein sequence ID" value="KAH3730052.1"/>
    <property type="molecule type" value="Genomic_DNA"/>
</dbReference>